<keyword evidence="3" id="KW-1185">Reference proteome</keyword>
<dbReference type="Proteomes" id="UP001498398">
    <property type="component" value="Unassembled WGS sequence"/>
</dbReference>
<evidence type="ECO:0000313" key="3">
    <source>
        <dbReference type="Proteomes" id="UP001498398"/>
    </source>
</evidence>
<feature type="region of interest" description="Disordered" evidence="1">
    <location>
        <begin position="59"/>
        <end position="87"/>
    </location>
</feature>
<comment type="caution">
    <text evidence="2">The sequence shown here is derived from an EMBL/GenBank/DDBJ whole genome shotgun (WGS) entry which is preliminary data.</text>
</comment>
<dbReference type="EMBL" id="JBANRG010000072">
    <property type="protein sequence ID" value="KAK7439557.1"/>
    <property type="molecule type" value="Genomic_DNA"/>
</dbReference>
<protein>
    <submittedName>
        <fullName evidence="2">Uncharacterized protein</fullName>
    </submittedName>
</protein>
<accession>A0ABR1IW17</accession>
<evidence type="ECO:0000313" key="2">
    <source>
        <dbReference type="EMBL" id="KAK7439557.1"/>
    </source>
</evidence>
<name>A0ABR1IW17_9AGAR</name>
<proteinExistence type="predicted"/>
<evidence type="ECO:0000256" key="1">
    <source>
        <dbReference type="SAM" id="MobiDB-lite"/>
    </source>
</evidence>
<organism evidence="2 3">
    <name type="scientific">Marasmiellus scandens</name>
    <dbReference type="NCBI Taxonomy" id="2682957"/>
    <lineage>
        <taxon>Eukaryota</taxon>
        <taxon>Fungi</taxon>
        <taxon>Dikarya</taxon>
        <taxon>Basidiomycota</taxon>
        <taxon>Agaricomycotina</taxon>
        <taxon>Agaricomycetes</taxon>
        <taxon>Agaricomycetidae</taxon>
        <taxon>Agaricales</taxon>
        <taxon>Marasmiineae</taxon>
        <taxon>Omphalotaceae</taxon>
        <taxon>Marasmiellus</taxon>
    </lineage>
</organism>
<reference evidence="2 3" key="1">
    <citation type="submission" date="2024-01" db="EMBL/GenBank/DDBJ databases">
        <title>A draft genome for the cacao thread blight pathogen Marasmiellus scandens.</title>
        <authorList>
            <person name="Baruah I.K."/>
            <person name="Leung J."/>
            <person name="Bukari Y."/>
            <person name="Amoako-Attah I."/>
            <person name="Meinhardt L.W."/>
            <person name="Bailey B.A."/>
            <person name="Cohen S.P."/>
        </authorList>
    </citation>
    <scope>NUCLEOTIDE SEQUENCE [LARGE SCALE GENOMIC DNA]</scope>
    <source>
        <strain evidence="2 3">GH-19</strain>
    </source>
</reference>
<gene>
    <name evidence="2" type="ORF">VKT23_017486</name>
</gene>
<sequence>MTGDELAGLTIRADHSVLREGDAAEEIGDGDMVELQPAPEARERGPGKRAVRRPALWKTMDWIDGSDDEDDTSHDKTYAGKKPKTRK</sequence>